<reference evidence="4" key="2">
    <citation type="submission" date="2017-06" db="EMBL/GenBank/DDBJ databases">
        <title>WGS assembly of Brachypodium distachyon.</title>
        <authorList>
            <consortium name="The International Brachypodium Initiative"/>
            <person name="Lucas S."/>
            <person name="Harmon-Smith M."/>
            <person name="Lail K."/>
            <person name="Tice H."/>
            <person name="Grimwood J."/>
            <person name="Bruce D."/>
            <person name="Barry K."/>
            <person name="Shu S."/>
            <person name="Lindquist E."/>
            <person name="Wang M."/>
            <person name="Pitluck S."/>
            <person name="Vogel J.P."/>
            <person name="Garvin D.F."/>
            <person name="Mockler T.C."/>
            <person name="Schmutz J."/>
            <person name="Rokhsar D."/>
            <person name="Bevan M.W."/>
        </authorList>
    </citation>
    <scope>NUCLEOTIDE SEQUENCE</scope>
    <source>
        <strain evidence="4">Bd21</strain>
    </source>
</reference>
<dbReference type="InterPro" id="IPR008972">
    <property type="entry name" value="Cupredoxin"/>
</dbReference>
<dbReference type="GeneID" id="100825827"/>
<dbReference type="EnsemblPlants" id="KQJ94138">
    <property type="protein sequence ID" value="KQJ94138"/>
    <property type="gene ID" value="BRADI_3g08780v3"/>
</dbReference>
<name>I1HZ02_BRADI</name>
<feature type="domain" description="Phytocyanin" evidence="3">
    <location>
        <begin position="39"/>
        <end position="145"/>
    </location>
</feature>
<dbReference type="SUPFAM" id="SSF49503">
    <property type="entry name" value="Cupredoxins"/>
    <property type="match status" value="1"/>
</dbReference>
<dbReference type="STRING" id="15368.I1HZ02"/>
<dbReference type="HOGENOM" id="CLU_058719_1_3_1"/>
<dbReference type="InterPro" id="IPR003245">
    <property type="entry name" value="Phytocyanin_dom"/>
</dbReference>
<dbReference type="eggNOG" id="ENOG502S4F1">
    <property type="taxonomic scope" value="Eukaryota"/>
</dbReference>
<keyword evidence="2" id="KW-1133">Transmembrane helix</keyword>
<dbReference type="OMA" id="DKFGYYH"/>
<dbReference type="PANTHER" id="PTHR33021:SF511">
    <property type="entry name" value="PHYTOCYANIN DOMAIN-CONTAINING PROTEIN"/>
    <property type="match status" value="1"/>
</dbReference>
<keyword evidence="2" id="KW-0472">Membrane</keyword>
<dbReference type="EMBL" id="CM000882">
    <property type="protein sequence ID" value="KQJ94138.1"/>
    <property type="molecule type" value="Genomic_DNA"/>
</dbReference>
<feature type="region of interest" description="Disordered" evidence="1">
    <location>
        <begin position="152"/>
        <end position="181"/>
    </location>
</feature>
<evidence type="ECO:0000313" key="6">
    <source>
        <dbReference type="Proteomes" id="UP000008810"/>
    </source>
</evidence>
<evidence type="ECO:0000256" key="1">
    <source>
        <dbReference type="SAM" id="MobiDB-lite"/>
    </source>
</evidence>
<sequence length="219" mass="22694">MATSTSELLIRLSALAVVIAASFFFSPASSLSGPPPLGKRYRVGGPDGWRVPPPEEKEMYYIKWASPITFFVEDSIEFVYSNDTVIKVSKAGYYHCNETVGIGTGPEPKDGSTLFLLDAPGFAYFASADLAHCAQGQRLIINVLAAEPPAAPSAPSLSPAGAPSSSSTQPDRSAFSPAPGPAPVMEYQSDAGASLLPSVAAAVLVTAAYALVLAAGLII</sequence>
<keyword evidence="6" id="KW-1185">Reference proteome</keyword>
<reference evidence="4 5" key="1">
    <citation type="journal article" date="2010" name="Nature">
        <title>Genome sequencing and analysis of the model grass Brachypodium distachyon.</title>
        <authorList>
            <consortium name="International Brachypodium Initiative"/>
        </authorList>
    </citation>
    <scope>NUCLEOTIDE SEQUENCE [LARGE SCALE GENOMIC DNA]</scope>
    <source>
        <strain evidence="4">Bd21</strain>
        <strain evidence="5">cv. Bd21</strain>
    </source>
</reference>
<reference evidence="5" key="3">
    <citation type="submission" date="2018-08" db="UniProtKB">
        <authorList>
            <consortium name="EnsemblPlants"/>
        </authorList>
    </citation>
    <scope>IDENTIFICATION</scope>
    <source>
        <strain evidence="5">cv. Bd21</strain>
    </source>
</reference>
<dbReference type="PANTHER" id="PTHR33021">
    <property type="entry name" value="BLUE COPPER PROTEIN"/>
    <property type="match status" value="1"/>
</dbReference>
<protein>
    <recommendedName>
        <fullName evidence="3">Phytocyanin domain-containing protein</fullName>
    </recommendedName>
</protein>
<dbReference type="Gramene" id="KQJ94138">
    <property type="protein sequence ID" value="KQJ94138"/>
    <property type="gene ID" value="BRADI_3g08780v3"/>
</dbReference>
<dbReference type="KEGG" id="bdi:100825827"/>
<evidence type="ECO:0000259" key="3">
    <source>
        <dbReference type="PROSITE" id="PS51485"/>
    </source>
</evidence>
<organism evidence="4">
    <name type="scientific">Brachypodium distachyon</name>
    <name type="common">Purple false brome</name>
    <name type="synonym">Trachynia distachya</name>
    <dbReference type="NCBI Taxonomy" id="15368"/>
    <lineage>
        <taxon>Eukaryota</taxon>
        <taxon>Viridiplantae</taxon>
        <taxon>Streptophyta</taxon>
        <taxon>Embryophyta</taxon>
        <taxon>Tracheophyta</taxon>
        <taxon>Spermatophyta</taxon>
        <taxon>Magnoliopsida</taxon>
        <taxon>Liliopsida</taxon>
        <taxon>Poales</taxon>
        <taxon>Poaceae</taxon>
        <taxon>BOP clade</taxon>
        <taxon>Pooideae</taxon>
        <taxon>Stipodae</taxon>
        <taxon>Brachypodieae</taxon>
        <taxon>Brachypodium</taxon>
    </lineage>
</organism>
<dbReference type="Pfam" id="PF02298">
    <property type="entry name" value="Cu_bind_like"/>
    <property type="match status" value="1"/>
</dbReference>
<dbReference type="PROSITE" id="PS51485">
    <property type="entry name" value="PHYTOCYANIN"/>
    <property type="match status" value="1"/>
</dbReference>
<dbReference type="OrthoDB" id="1933543at2759"/>
<dbReference type="InterPro" id="IPR039391">
    <property type="entry name" value="Phytocyanin-like"/>
</dbReference>
<dbReference type="RefSeq" id="XP_010234076.1">
    <property type="nucleotide sequence ID" value="XM_010235774.2"/>
</dbReference>
<accession>I1HZ02</accession>
<feature type="transmembrane region" description="Helical" evidence="2">
    <location>
        <begin position="195"/>
        <end position="218"/>
    </location>
</feature>
<dbReference type="GO" id="GO:0009055">
    <property type="term" value="F:electron transfer activity"/>
    <property type="evidence" value="ECO:0007669"/>
    <property type="project" value="InterPro"/>
</dbReference>
<gene>
    <name evidence="5" type="primary">LOC100825827</name>
    <name evidence="4" type="ORF">BRADI_3g08780v3</name>
</gene>
<evidence type="ECO:0000313" key="4">
    <source>
        <dbReference type="EMBL" id="KQJ94138.1"/>
    </source>
</evidence>
<dbReference type="Proteomes" id="UP000008810">
    <property type="component" value="Chromosome 3"/>
</dbReference>
<proteinExistence type="predicted"/>
<dbReference type="Gene3D" id="2.60.40.420">
    <property type="entry name" value="Cupredoxins - blue copper proteins"/>
    <property type="match status" value="1"/>
</dbReference>
<keyword evidence="2" id="KW-0812">Transmembrane</keyword>
<feature type="compositionally biased region" description="Low complexity" evidence="1">
    <location>
        <begin position="152"/>
        <end position="170"/>
    </location>
</feature>
<evidence type="ECO:0000256" key="2">
    <source>
        <dbReference type="SAM" id="Phobius"/>
    </source>
</evidence>
<dbReference type="AlphaFoldDB" id="I1HZ02"/>
<evidence type="ECO:0000313" key="5">
    <source>
        <dbReference type="EnsemblPlants" id="KQJ94138"/>
    </source>
</evidence>
<dbReference type="GO" id="GO:0005886">
    <property type="term" value="C:plasma membrane"/>
    <property type="evidence" value="ECO:0000318"/>
    <property type="project" value="GO_Central"/>
</dbReference>